<keyword evidence="6" id="KW-1185">Reference proteome</keyword>
<keyword evidence="1" id="KW-0805">Transcription regulation</keyword>
<dbReference type="PROSITE" id="PS01124">
    <property type="entry name" value="HTH_ARAC_FAMILY_2"/>
    <property type="match status" value="1"/>
</dbReference>
<dbReference type="InterPro" id="IPR009057">
    <property type="entry name" value="Homeodomain-like_sf"/>
</dbReference>
<dbReference type="SUPFAM" id="SSF46689">
    <property type="entry name" value="Homeodomain-like"/>
    <property type="match status" value="1"/>
</dbReference>
<comment type="caution">
    <text evidence="5">The sequence shown here is derived from an EMBL/GenBank/DDBJ whole genome shotgun (WGS) entry which is preliminary data.</text>
</comment>
<dbReference type="PANTHER" id="PTHR43280">
    <property type="entry name" value="ARAC-FAMILY TRANSCRIPTIONAL REGULATOR"/>
    <property type="match status" value="1"/>
</dbReference>
<dbReference type="Gene3D" id="1.10.10.60">
    <property type="entry name" value="Homeodomain-like"/>
    <property type="match status" value="1"/>
</dbReference>
<evidence type="ECO:0000259" key="4">
    <source>
        <dbReference type="PROSITE" id="PS01124"/>
    </source>
</evidence>
<dbReference type="Proteomes" id="UP001597112">
    <property type="component" value="Unassembled WGS sequence"/>
</dbReference>
<organism evidence="5 6">
    <name type="scientific">Ohtaekwangia kribbensis</name>
    <dbReference type="NCBI Taxonomy" id="688913"/>
    <lineage>
        <taxon>Bacteria</taxon>
        <taxon>Pseudomonadati</taxon>
        <taxon>Bacteroidota</taxon>
        <taxon>Cytophagia</taxon>
        <taxon>Cytophagales</taxon>
        <taxon>Fulvivirgaceae</taxon>
        <taxon>Ohtaekwangia</taxon>
    </lineage>
</organism>
<evidence type="ECO:0000256" key="2">
    <source>
        <dbReference type="ARBA" id="ARBA00023125"/>
    </source>
</evidence>
<protein>
    <submittedName>
        <fullName evidence="5">Helix-turn-helix domain-containing protein</fullName>
    </submittedName>
</protein>
<evidence type="ECO:0000256" key="3">
    <source>
        <dbReference type="ARBA" id="ARBA00023163"/>
    </source>
</evidence>
<dbReference type="PANTHER" id="PTHR43280:SF32">
    <property type="entry name" value="TRANSCRIPTIONAL REGULATORY PROTEIN"/>
    <property type="match status" value="1"/>
</dbReference>
<keyword evidence="3" id="KW-0804">Transcription</keyword>
<dbReference type="Pfam" id="PF12833">
    <property type="entry name" value="HTH_18"/>
    <property type="match status" value="1"/>
</dbReference>
<dbReference type="SMART" id="SM00342">
    <property type="entry name" value="HTH_ARAC"/>
    <property type="match status" value="1"/>
</dbReference>
<accession>A0ABW3K6A3</accession>
<name>A0ABW3K6A3_9BACT</name>
<evidence type="ECO:0000313" key="5">
    <source>
        <dbReference type="EMBL" id="MFD1001647.1"/>
    </source>
</evidence>
<evidence type="ECO:0000256" key="1">
    <source>
        <dbReference type="ARBA" id="ARBA00023015"/>
    </source>
</evidence>
<reference evidence="6" key="1">
    <citation type="journal article" date="2019" name="Int. J. Syst. Evol. Microbiol.">
        <title>The Global Catalogue of Microorganisms (GCM) 10K type strain sequencing project: providing services to taxonomists for standard genome sequencing and annotation.</title>
        <authorList>
            <consortium name="The Broad Institute Genomics Platform"/>
            <consortium name="The Broad Institute Genome Sequencing Center for Infectious Disease"/>
            <person name="Wu L."/>
            <person name="Ma J."/>
        </authorList>
    </citation>
    <scope>NUCLEOTIDE SEQUENCE [LARGE SCALE GENOMIC DNA]</scope>
    <source>
        <strain evidence="6">CCUG 58938</strain>
    </source>
</reference>
<dbReference type="InterPro" id="IPR018060">
    <property type="entry name" value="HTH_AraC"/>
</dbReference>
<sequence>MKRKEDGPLRFTSLLEAHRAFGLPAPKHPLISLLKNMSSMAEGSRSSASHVLNFYKISYKPNRKGRLRYGQGYYDFDEGGLLFAAPNQILGDRNIEGEVNETCSLYTLLIHPDFLLNHSLSKTIKQYGFFSYSANEALHLSEDEKQTIISIFEMIELELNSRIDDFSQDVVMSQLELLLNYANRFYKRQFITRKAASNDILLKLEDILTKHFDSGQASGIPTVKYLADQLNISPSYLSDMLRILTGKNAQQHIHDKLIEKGKEMLSTTSLSVGEVAYALGFEHSQSFSKFFKTKTKLSPLEFRQSFN</sequence>
<proteinExistence type="predicted"/>
<evidence type="ECO:0000313" key="6">
    <source>
        <dbReference type="Proteomes" id="UP001597112"/>
    </source>
</evidence>
<dbReference type="EMBL" id="JBHTKA010000007">
    <property type="protein sequence ID" value="MFD1001647.1"/>
    <property type="molecule type" value="Genomic_DNA"/>
</dbReference>
<gene>
    <name evidence="5" type="ORF">ACFQ21_20115</name>
</gene>
<dbReference type="RefSeq" id="WP_377581756.1">
    <property type="nucleotide sequence ID" value="NZ_JBHTKA010000007.1"/>
</dbReference>
<feature type="domain" description="HTH araC/xylS-type" evidence="4">
    <location>
        <begin position="202"/>
        <end position="305"/>
    </location>
</feature>
<keyword evidence="2" id="KW-0238">DNA-binding</keyword>